<keyword evidence="1" id="KW-0732">Signal</keyword>
<dbReference type="EMBL" id="JARKHS020020459">
    <property type="protein sequence ID" value="KAK8770863.1"/>
    <property type="molecule type" value="Genomic_DNA"/>
</dbReference>
<sequence>MIVRVGVLLLIAAASALASVWRINFAFDRILSTVPLDKTRLHDISFDVDHKTTSSGFIEFYLENGTVGNFRRRVRRKGDCHFSGQVTLAAPYFVTSCRFTALGLVAKYDVEVIADGKTERTSVEAVVFNGSIIAGFSSHFGDCSKCTKPYTFQVQSVSAKLLNFGVPIDLPGDVMKEIETQFLNRIQTEITHALNTTYKEALEAKMAPIKANVFAR</sequence>
<proteinExistence type="predicted"/>
<gene>
    <name evidence="2" type="ORF">V5799_025892</name>
</gene>
<name>A0AAQ4E849_AMBAM</name>
<evidence type="ECO:0008006" key="4">
    <source>
        <dbReference type="Google" id="ProtNLM"/>
    </source>
</evidence>
<evidence type="ECO:0000313" key="2">
    <source>
        <dbReference type="EMBL" id="KAK8770863.1"/>
    </source>
</evidence>
<evidence type="ECO:0000256" key="1">
    <source>
        <dbReference type="SAM" id="SignalP"/>
    </source>
</evidence>
<feature type="signal peptide" evidence="1">
    <location>
        <begin position="1"/>
        <end position="18"/>
    </location>
</feature>
<dbReference type="AlphaFoldDB" id="A0AAQ4E849"/>
<feature type="chain" id="PRO_5043022359" description="Secreted protein" evidence="1">
    <location>
        <begin position="19"/>
        <end position="216"/>
    </location>
</feature>
<dbReference type="Proteomes" id="UP001321473">
    <property type="component" value="Unassembled WGS sequence"/>
</dbReference>
<evidence type="ECO:0000313" key="3">
    <source>
        <dbReference type="Proteomes" id="UP001321473"/>
    </source>
</evidence>
<protein>
    <recommendedName>
        <fullName evidence="4">Secreted protein</fullName>
    </recommendedName>
</protein>
<comment type="caution">
    <text evidence="2">The sequence shown here is derived from an EMBL/GenBank/DDBJ whole genome shotgun (WGS) entry which is preliminary data.</text>
</comment>
<accession>A0AAQ4E849</accession>
<organism evidence="2 3">
    <name type="scientific">Amblyomma americanum</name>
    <name type="common">Lone star tick</name>
    <dbReference type="NCBI Taxonomy" id="6943"/>
    <lineage>
        <taxon>Eukaryota</taxon>
        <taxon>Metazoa</taxon>
        <taxon>Ecdysozoa</taxon>
        <taxon>Arthropoda</taxon>
        <taxon>Chelicerata</taxon>
        <taxon>Arachnida</taxon>
        <taxon>Acari</taxon>
        <taxon>Parasitiformes</taxon>
        <taxon>Ixodida</taxon>
        <taxon>Ixodoidea</taxon>
        <taxon>Ixodidae</taxon>
        <taxon>Amblyomminae</taxon>
        <taxon>Amblyomma</taxon>
    </lineage>
</organism>
<reference evidence="2 3" key="1">
    <citation type="journal article" date="2023" name="Arcadia Sci">
        <title>De novo assembly of a long-read Amblyomma americanum tick genome.</title>
        <authorList>
            <person name="Chou S."/>
            <person name="Poskanzer K.E."/>
            <person name="Rollins M."/>
            <person name="Thuy-Boun P.S."/>
        </authorList>
    </citation>
    <scope>NUCLEOTIDE SEQUENCE [LARGE SCALE GENOMIC DNA]</scope>
    <source>
        <strain evidence="2">F_SG_1</strain>
        <tissue evidence="2">Salivary glands</tissue>
    </source>
</reference>
<keyword evidence="3" id="KW-1185">Reference proteome</keyword>